<keyword evidence="2" id="KW-1185">Reference proteome</keyword>
<protein>
    <submittedName>
        <fullName evidence="1">Uncharacterized protein</fullName>
    </submittedName>
</protein>
<dbReference type="Proteomes" id="UP001321047">
    <property type="component" value="Unassembled WGS sequence"/>
</dbReference>
<sequence length="264" mass="28696">MTNSVFVTDETLARTFDGGAYPDAWEAVQQYREATQYASKHGVKSGATASALELPRSRLRTWIDDDGKPDAVRCLEVARKKGWLNVTYESPKFAALNALVANVFSGGSIAESNYGVSFSLNHRGEESHVIDALELANVDYSIIRAEEQGRATEARPSAHGTVLGRVLTTLGAPLGPKASQRLEVPAYLEGAPDDVKRLFVVCYLENRASEFEGKSTLQVHEDRNQSYLEDMASLIEAVAGETVTVEERGFTITAAAARALGQVR</sequence>
<dbReference type="RefSeq" id="WP_342806303.1">
    <property type="nucleotide sequence ID" value="NZ_JAOPJZ010000002.1"/>
</dbReference>
<comment type="caution">
    <text evidence="1">The sequence shown here is derived from an EMBL/GenBank/DDBJ whole genome shotgun (WGS) entry which is preliminary data.</text>
</comment>
<evidence type="ECO:0000313" key="1">
    <source>
        <dbReference type="EMBL" id="MCU4750977.1"/>
    </source>
</evidence>
<name>A0AAP2Z592_9EURY</name>
<dbReference type="AlphaFoldDB" id="A0AAP2Z592"/>
<accession>A0AAP2Z592</accession>
<evidence type="ECO:0000313" key="2">
    <source>
        <dbReference type="Proteomes" id="UP001321047"/>
    </source>
</evidence>
<proteinExistence type="predicted"/>
<gene>
    <name evidence="1" type="ORF">OB919_03095</name>
</gene>
<organism evidence="1 2">
    <name type="scientific">Natronosalvus hydrolyticus</name>
    <dbReference type="NCBI Taxonomy" id="2979988"/>
    <lineage>
        <taxon>Archaea</taxon>
        <taxon>Methanobacteriati</taxon>
        <taxon>Methanobacteriota</taxon>
        <taxon>Stenosarchaea group</taxon>
        <taxon>Halobacteria</taxon>
        <taxon>Halobacteriales</taxon>
        <taxon>Natrialbaceae</taxon>
        <taxon>Natronosalvus</taxon>
    </lineage>
</organism>
<dbReference type="EMBL" id="JAOPJZ010000002">
    <property type="protein sequence ID" value="MCU4750977.1"/>
    <property type="molecule type" value="Genomic_DNA"/>
</dbReference>
<reference evidence="1 2" key="1">
    <citation type="submission" date="2022-09" db="EMBL/GenBank/DDBJ databases">
        <title>Enrichment on poylsaccharides allowed isolation of novel metabolic and taxonomic groups of Haloarchaea.</title>
        <authorList>
            <person name="Sorokin D.Y."/>
            <person name="Elcheninov A.G."/>
            <person name="Khizhniak T.V."/>
            <person name="Kolganova T.V."/>
            <person name="Kublanov I.V."/>
        </authorList>
    </citation>
    <scope>NUCLEOTIDE SEQUENCE [LARGE SCALE GENOMIC DNA]</scope>
    <source>
        <strain evidence="1 2">AArc-curdl1</strain>
    </source>
</reference>